<dbReference type="Proteomes" id="UP001597368">
    <property type="component" value="Unassembled WGS sequence"/>
</dbReference>
<comment type="caution">
    <text evidence="2">The sequence shown here is derived from an EMBL/GenBank/DDBJ whole genome shotgun (WGS) entry which is preliminary data.</text>
</comment>
<reference evidence="3" key="1">
    <citation type="journal article" date="2019" name="Int. J. Syst. Evol. Microbiol.">
        <title>The Global Catalogue of Microorganisms (GCM) 10K type strain sequencing project: providing services to taxonomists for standard genome sequencing and annotation.</title>
        <authorList>
            <consortium name="The Broad Institute Genomics Platform"/>
            <consortium name="The Broad Institute Genome Sequencing Center for Infectious Disease"/>
            <person name="Wu L."/>
            <person name="Ma J."/>
        </authorList>
    </citation>
    <scope>NUCLEOTIDE SEQUENCE [LARGE SCALE GENOMIC DNA]</scope>
    <source>
        <strain evidence="3">ICMP 6774ER</strain>
    </source>
</reference>
<dbReference type="GO" id="GO:0003677">
    <property type="term" value="F:DNA binding"/>
    <property type="evidence" value="ECO:0007669"/>
    <property type="project" value="UniProtKB-KW"/>
</dbReference>
<protein>
    <submittedName>
        <fullName evidence="2">DNA-binding protein</fullName>
    </submittedName>
</protein>
<dbReference type="SUPFAM" id="SSF69118">
    <property type="entry name" value="AhpD-like"/>
    <property type="match status" value="1"/>
</dbReference>
<feature type="compositionally biased region" description="Low complexity" evidence="1">
    <location>
        <begin position="356"/>
        <end position="365"/>
    </location>
</feature>
<evidence type="ECO:0000313" key="3">
    <source>
        <dbReference type="Proteomes" id="UP001597368"/>
    </source>
</evidence>
<accession>A0ABW4SMA3</accession>
<proteinExistence type="predicted"/>
<keyword evidence="3" id="KW-1185">Reference proteome</keyword>
<dbReference type="Gene3D" id="1.20.1290.10">
    <property type="entry name" value="AhpD-like"/>
    <property type="match status" value="1"/>
</dbReference>
<name>A0ABW4SMA3_9ACTN</name>
<feature type="region of interest" description="Disordered" evidence="1">
    <location>
        <begin position="325"/>
        <end position="365"/>
    </location>
</feature>
<keyword evidence="2" id="KW-0238">DNA-binding</keyword>
<sequence>MVVRHVRPVSPQRARGLVAEVYRQVEADFSSIGPAVTMASPAPEILASGWALARESQLAGQAPTLHKSLVALGVSQVNRCGYDSAAWLAVLRLTGSAHLAAAAEDGGLPADPELAAVLAWARATGAGRLQPAAFAAATAPEFLGTALFTHFTNRLVAAMLPAGLRPGSMDPGDEPPFDGAPVLRGLKGGFEPGATASLLERCPTGPAPAWAGRTAIGPAYAALEATAAQGAGLLTEAAQAVVRQVIGAHRGRIQPHGAGLFDGGGLTDDERLGAKVAIMAGLAPSDLTDEDVAAWKATNAHHSDHCAVMLLSYGSMTAVSHIASDLADQGSEEASPRRKDAATGAATLPPPPPPSTTTAKATSPL</sequence>
<gene>
    <name evidence="2" type="ORF">ACFSKW_01530</name>
</gene>
<dbReference type="InterPro" id="IPR029032">
    <property type="entry name" value="AhpD-like"/>
</dbReference>
<dbReference type="RefSeq" id="WP_379568285.1">
    <property type="nucleotide sequence ID" value="NZ_JBHUFV010000003.1"/>
</dbReference>
<evidence type="ECO:0000256" key="1">
    <source>
        <dbReference type="SAM" id="MobiDB-lite"/>
    </source>
</evidence>
<organism evidence="2 3">
    <name type="scientific">Nonomuraea mangrovi</name>
    <dbReference type="NCBI Taxonomy" id="2316207"/>
    <lineage>
        <taxon>Bacteria</taxon>
        <taxon>Bacillati</taxon>
        <taxon>Actinomycetota</taxon>
        <taxon>Actinomycetes</taxon>
        <taxon>Streptosporangiales</taxon>
        <taxon>Streptosporangiaceae</taxon>
        <taxon>Nonomuraea</taxon>
    </lineage>
</organism>
<dbReference type="EMBL" id="JBHUFV010000003">
    <property type="protein sequence ID" value="MFD1930150.1"/>
    <property type="molecule type" value="Genomic_DNA"/>
</dbReference>
<evidence type="ECO:0000313" key="2">
    <source>
        <dbReference type="EMBL" id="MFD1930150.1"/>
    </source>
</evidence>